<dbReference type="GO" id="GO:0000166">
    <property type="term" value="F:nucleotide binding"/>
    <property type="evidence" value="ECO:0007669"/>
    <property type="project" value="UniProtKB-KW"/>
</dbReference>
<feature type="binding site" evidence="8">
    <location>
        <position position="60"/>
    </location>
    <ligand>
        <name>3',3'-c-di-GMP</name>
        <dbReference type="ChEBI" id="CHEBI:58805"/>
        <label>1</label>
    </ligand>
</feature>
<feature type="binding site" evidence="6 7">
    <location>
        <position position="74"/>
    </location>
    <ligand>
        <name>Mg(2+)</name>
        <dbReference type="ChEBI" id="CHEBI:18420"/>
    </ligand>
</feature>
<dbReference type="EMBL" id="JAWXXX010000001">
    <property type="protein sequence ID" value="MDX5894132.1"/>
    <property type="molecule type" value="Genomic_DNA"/>
</dbReference>
<organism evidence="3 5">
    <name type="scientific">Rubrobacter radiotolerans</name>
    <name type="common">Arthrobacter radiotolerans</name>
    <dbReference type="NCBI Taxonomy" id="42256"/>
    <lineage>
        <taxon>Bacteria</taxon>
        <taxon>Bacillati</taxon>
        <taxon>Actinomycetota</taxon>
        <taxon>Rubrobacteria</taxon>
        <taxon>Rubrobacterales</taxon>
        <taxon>Rubrobacteraceae</taxon>
        <taxon>Rubrobacter</taxon>
    </lineage>
</organism>
<feature type="region of interest" description="Disordered" evidence="1">
    <location>
        <begin position="99"/>
        <end position="118"/>
    </location>
</feature>
<dbReference type="OrthoDB" id="5182641at2"/>
<feature type="domain" description="RsiG-like" evidence="2">
    <location>
        <begin position="36"/>
        <end position="97"/>
    </location>
</feature>
<feature type="compositionally biased region" description="Basic and acidic residues" evidence="1">
    <location>
        <begin position="13"/>
        <end position="30"/>
    </location>
</feature>
<dbReference type="eggNOG" id="ENOG5031KH5">
    <property type="taxonomic scope" value="Bacteria"/>
</dbReference>
<dbReference type="RefSeq" id="WP_038681683.1">
    <property type="nucleotide sequence ID" value="NZ_CP007514.1"/>
</dbReference>
<sequence length="118" mass="12964">MGEETYEGTSGREGGRHEEEVEERAARESAEEVWGGTEDLTSLSVEELKGLLARFDEEEKRISYRRRVIQGRIDVIRAEIVRRGGAVLSPEELARVLMGDVGDESEGGASGDRRGDGA</sequence>
<dbReference type="EMBL" id="CP007514">
    <property type="protein sequence ID" value="AHY46725.1"/>
    <property type="molecule type" value="Genomic_DNA"/>
</dbReference>
<name>A0A023X3Z4_RUBRA</name>
<dbReference type="SMR" id="A0A023X3Z4"/>
<keyword evidence="8" id="KW-0547">Nucleotide-binding</keyword>
<dbReference type="GO" id="GO:0046872">
    <property type="term" value="F:metal ion binding"/>
    <property type="evidence" value="ECO:0007669"/>
    <property type="project" value="UniProtKB-KW"/>
</dbReference>
<evidence type="ECO:0007829" key="7">
    <source>
        <dbReference type="PDB" id="7LQ3"/>
    </source>
</evidence>
<evidence type="ECO:0000259" key="2">
    <source>
        <dbReference type="Pfam" id="PF22802"/>
    </source>
</evidence>
<dbReference type="PDB" id="7LQ2">
    <property type="method" value="X-ray"/>
    <property type="resolution" value="1.85 A"/>
    <property type="chains" value="A/B/C/D/E/F=27-106"/>
</dbReference>
<feature type="binding site" evidence="8">
    <location>
        <position position="67"/>
    </location>
    <ligand>
        <name>3',3'-c-di-GMP</name>
        <dbReference type="ChEBI" id="CHEBI:58805"/>
        <label>2</label>
    </ligand>
</feature>
<evidence type="ECO:0000256" key="1">
    <source>
        <dbReference type="SAM" id="MobiDB-lite"/>
    </source>
</evidence>
<evidence type="ECO:0000313" key="5">
    <source>
        <dbReference type="Proteomes" id="UP000025229"/>
    </source>
</evidence>
<proteinExistence type="evidence at protein level"/>
<keyword evidence="6 7" id="KW-0479">Metal-binding</keyword>
<keyword evidence="5" id="KW-1185">Reference proteome</keyword>
<dbReference type="PDB" id="7LQ3">
    <property type="method" value="X-ray"/>
    <property type="resolution" value="2.55 A"/>
    <property type="chains" value="A/B/D=26-106"/>
</dbReference>
<gene>
    <name evidence="3" type="ORF">RradSPS_1442</name>
    <name evidence="4" type="ORF">SIL72_08825</name>
</gene>
<protein>
    <recommendedName>
        <fullName evidence="2">RsiG-like domain-containing protein</fullName>
    </recommendedName>
</protein>
<reference evidence="6 7" key="2">
    <citation type="journal article" date="2021" name="Proc. Natl. Acad. Sci. U.S.A.">
        <title>Evolution of a sigma-(c-di-GMP)-anti-sigma switch.</title>
        <authorList>
            <person name="Schumacher M.A."/>
            <person name="Gallagher K.A."/>
            <person name="Holmes N.A."/>
            <person name="Chandra G."/>
            <person name="Henderson M."/>
            <person name="Kysela D.T."/>
            <person name="Brennan R.G."/>
            <person name="Buttner M.J."/>
        </authorList>
    </citation>
    <scope>X-RAY CRYSTALLOGRAPHY (1.85 ANGSTROMS) OF 27-106 IN COMPLEX WITH 3',3'-C-DI-GMP AND MG(2+)</scope>
</reference>
<feature type="binding site" evidence="8">
    <location>
        <position position="59"/>
    </location>
    <ligand>
        <name>3',3'-c-di-GMP</name>
        <dbReference type="ChEBI" id="CHEBI:58805"/>
        <label>2</label>
    </ligand>
</feature>
<dbReference type="Pfam" id="PF22802">
    <property type="entry name" value="RsiG"/>
    <property type="match status" value="1"/>
</dbReference>
<reference evidence="3 5" key="1">
    <citation type="submission" date="2014-03" db="EMBL/GenBank/DDBJ databases">
        <title>Complete genome sequence of the Radio-Resistant Rubrobacter radiotolerans RSPS-4.</title>
        <authorList>
            <person name="Egas C.C."/>
            <person name="Barroso C.C."/>
            <person name="Froufe H.J.C."/>
            <person name="Pacheco J.J."/>
            <person name="Albuquerque L.L."/>
            <person name="da Costa M.M.S."/>
        </authorList>
    </citation>
    <scope>NUCLEOTIDE SEQUENCE [LARGE SCALE GENOMIC DNA]</scope>
    <source>
        <strain evidence="3 5">RSPS-4</strain>
    </source>
</reference>
<feature type="binding site" evidence="8">
    <location>
        <position position="66"/>
    </location>
    <ligand>
        <name>3',3'-c-di-GMP</name>
        <dbReference type="ChEBI" id="CHEBI:58805"/>
        <label>1</label>
    </ligand>
</feature>
<reference evidence="4" key="3">
    <citation type="submission" date="2023-11" db="EMBL/GenBank/DDBJ databases">
        <title>MicrobeMod: A computational toolkit for identifying prokaryotic methylation and restriction-modification with nanopore sequencing.</title>
        <authorList>
            <person name="Crits-Christoph A."/>
            <person name="Kang S.C."/>
            <person name="Lee H."/>
            <person name="Ostrov N."/>
        </authorList>
    </citation>
    <scope>NUCLEOTIDE SEQUENCE</scope>
    <source>
        <strain evidence="4">ATCC 51242</strain>
    </source>
</reference>
<feature type="binding site" evidence="8">
    <location>
        <position position="74"/>
    </location>
    <ligand>
        <name>3',3'-c-di-GMP</name>
        <dbReference type="ChEBI" id="CHEBI:58805"/>
        <label>1</label>
    </ligand>
</feature>
<dbReference type="PDB" id="7LQ4">
    <property type="method" value="X-ray"/>
    <property type="resolution" value="2.90 A"/>
    <property type="chains" value="D/T=1-118"/>
</dbReference>
<dbReference type="HOGENOM" id="CLU_2071402_0_0_11"/>
<keyword evidence="6 7" id="KW-0002">3D-structure</keyword>
<evidence type="ECO:0007829" key="8">
    <source>
        <dbReference type="PDB" id="7LQ4"/>
    </source>
</evidence>
<dbReference type="AlphaFoldDB" id="A0A023X3Z4"/>
<dbReference type="Proteomes" id="UP001281130">
    <property type="component" value="Unassembled WGS sequence"/>
</dbReference>
<feature type="binding site" evidence="8">
    <location>
        <position position="66"/>
    </location>
    <ligand>
        <name>3',3'-c-di-GMP</name>
        <dbReference type="ChEBI" id="CHEBI:58805"/>
        <label>2</label>
    </ligand>
</feature>
<feature type="region of interest" description="Disordered" evidence="1">
    <location>
        <begin position="1"/>
        <end position="35"/>
    </location>
</feature>
<feature type="binding site" evidence="8">
    <location>
        <position position="74"/>
    </location>
    <ligand>
        <name>3',3'-c-di-GMP</name>
        <dbReference type="ChEBI" id="CHEBI:58805"/>
        <label>2</label>
    </ligand>
</feature>
<evidence type="ECO:0000313" key="3">
    <source>
        <dbReference type="EMBL" id="AHY46725.1"/>
    </source>
</evidence>
<dbReference type="KEGG" id="rrd:RradSPS_1442"/>
<evidence type="ECO:0007829" key="6">
    <source>
        <dbReference type="PDB" id="7LQ2"/>
    </source>
</evidence>
<dbReference type="Proteomes" id="UP000025229">
    <property type="component" value="Chromosome"/>
</dbReference>
<dbReference type="STRING" id="42256.RradSPS_1442"/>
<accession>A0A023X3Z4</accession>
<dbReference type="InterPro" id="IPR055209">
    <property type="entry name" value="RsiG-like_dom"/>
</dbReference>
<feature type="binding site" evidence="8">
    <location>
        <position position="59"/>
    </location>
    <ligand>
        <name>3',3'-c-di-GMP</name>
        <dbReference type="ChEBI" id="CHEBI:58805"/>
        <label>1</label>
    </ligand>
</feature>
<evidence type="ECO:0000313" key="4">
    <source>
        <dbReference type="EMBL" id="MDX5894132.1"/>
    </source>
</evidence>